<gene>
    <name evidence="9" type="ORF">HK097_004531</name>
</gene>
<dbReference type="EMBL" id="JADGJD010000217">
    <property type="protein sequence ID" value="KAJ3053324.1"/>
    <property type="molecule type" value="Genomic_DNA"/>
</dbReference>
<feature type="compositionally biased region" description="Acidic residues" evidence="7">
    <location>
        <begin position="600"/>
        <end position="611"/>
    </location>
</feature>
<protein>
    <recommendedName>
        <fullName evidence="8">Calpain catalytic domain-containing protein</fullName>
    </recommendedName>
</protein>
<evidence type="ECO:0000256" key="7">
    <source>
        <dbReference type="SAM" id="MobiDB-lite"/>
    </source>
</evidence>
<dbReference type="PANTHER" id="PTHR10183">
    <property type="entry name" value="CALPAIN"/>
    <property type="match status" value="1"/>
</dbReference>
<dbReference type="GO" id="GO:0004198">
    <property type="term" value="F:calcium-dependent cysteine-type endopeptidase activity"/>
    <property type="evidence" value="ECO:0007669"/>
    <property type="project" value="InterPro"/>
</dbReference>
<dbReference type="PROSITE" id="PS00139">
    <property type="entry name" value="THIOL_PROTEASE_CYS"/>
    <property type="match status" value="1"/>
</dbReference>
<dbReference type="Proteomes" id="UP001212841">
    <property type="component" value="Unassembled WGS sequence"/>
</dbReference>
<dbReference type="AlphaFoldDB" id="A0AAD5X747"/>
<evidence type="ECO:0000313" key="9">
    <source>
        <dbReference type="EMBL" id="KAJ3053324.1"/>
    </source>
</evidence>
<dbReference type="SUPFAM" id="SSF54001">
    <property type="entry name" value="Cysteine proteinases"/>
    <property type="match status" value="1"/>
</dbReference>
<evidence type="ECO:0000313" key="10">
    <source>
        <dbReference type="Proteomes" id="UP001212841"/>
    </source>
</evidence>
<accession>A0AAD5X747</accession>
<feature type="region of interest" description="Disordered" evidence="7">
    <location>
        <begin position="584"/>
        <end position="611"/>
    </location>
</feature>
<keyword evidence="2 6" id="KW-0645">Protease</keyword>
<name>A0AAD5X747_9FUNG</name>
<reference evidence="9" key="1">
    <citation type="submission" date="2020-05" db="EMBL/GenBank/DDBJ databases">
        <title>Phylogenomic resolution of chytrid fungi.</title>
        <authorList>
            <person name="Stajich J.E."/>
            <person name="Amses K."/>
            <person name="Simmons R."/>
            <person name="Seto K."/>
            <person name="Myers J."/>
            <person name="Bonds A."/>
            <person name="Quandt C.A."/>
            <person name="Barry K."/>
            <person name="Liu P."/>
            <person name="Grigoriev I."/>
            <person name="Longcore J.E."/>
            <person name="James T.Y."/>
        </authorList>
    </citation>
    <scope>NUCLEOTIDE SEQUENCE</scope>
    <source>
        <strain evidence="9">JEL0318</strain>
    </source>
</reference>
<evidence type="ECO:0000256" key="1">
    <source>
        <dbReference type="ARBA" id="ARBA00007623"/>
    </source>
</evidence>
<dbReference type="InterPro" id="IPR001300">
    <property type="entry name" value="Peptidase_C2_calpain_cat"/>
</dbReference>
<evidence type="ECO:0000256" key="6">
    <source>
        <dbReference type="PROSITE-ProRule" id="PRU00239"/>
    </source>
</evidence>
<dbReference type="InterPro" id="IPR022684">
    <property type="entry name" value="Calpain_cysteine_protease"/>
</dbReference>
<dbReference type="Pfam" id="PF00648">
    <property type="entry name" value="Peptidase_C2"/>
    <property type="match status" value="1"/>
</dbReference>
<feature type="domain" description="Calpain catalytic" evidence="8">
    <location>
        <begin position="41"/>
        <end position="379"/>
    </location>
</feature>
<proteinExistence type="inferred from homology"/>
<feature type="region of interest" description="Disordered" evidence="7">
    <location>
        <begin position="270"/>
        <end position="296"/>
    </location>
</feature>
<evidence type="ECO:0000256" key="5">
    <source>
        <dbReference type="PIRSR" id="PIRSR622684-1"/>
    </source>
</evidence>
<dbReference type="GO" id="GO:0006508">
    <property type="term" value="P:proteolysis"/>
    <property type="evidence" value="ECO:0007669"/>
    <property type="project" value="UniProtKB-KW"/>
</dbReference>
<evidence type="ECO:0000259" key="8">
    <source>
        <dbReference type="PROSITE" id="PS50203"/>
    </source>
</evidence>
<dbReference type="InterPro" id="IPR000169">
    <property type="entry name" value="Pept_cys_AS"/>
</dbReference>
<dbReference type="SMART" id="SM00230">
    <property type="entry name" value="CysPc"/>
    <property type="match status" value="1"/>
</dbReference>
<keyword evidence="3 6" id="KW-0378">Hydrolase</keyword>
<feature type="active site" evidence="5 6">
    <location>
        <position position="303"/>
    </location>
</feature>
<dbReference type="PANTHER" id="PTHR10183:SF379">
    <property type="entry name" value="CALPAIN-5"/>
    <property type="match status" value="1"/>
</dbReference>
<dbReference type="CDD" id="cd00044">
    <property type="entry name" value="CysPc"/>
    <property type="match status" value="1"/>
</dbReference>
<organism evidence="9 10">
    <name type="scientific">Rhizophlyctis rosea</name>
    <dbReference type="NCBI Taxonomy" id="64517"/>
    <lineage>
        <taxon>Eukaryota</taxon>
        <taxon>Fungi</taxon>
        <taxon>Fungi incertae sedis</taxon>
        <taxon>Chytridiomycota</taxon>
        <taxon>Chytridiomycota incertae sedis</taxon>
        <taxon>Chytridiomycetes</taxon>
        <taxon>Rhizophlyctidales</taxon>
        <taxon>Rhizophlyctidaceae</taxon>
        <taxon>Rhizophlyctis</taxon>
    </lineage>
</organism>
<sequence>METVKRKPITLVATAGRDAAIERCREKVEQIARECKEKNLRFRDTHFDVDNQNCLYALDTADDILYRTAGTKRVWEIFDDPKFFENGTTAGDIQQGAAGDCYFLAALATVTNVPTLISQLCVARDESVGVYGFIFFRDGDWTSVVVDDLLYTRAADYSNADPVLRTLLRHDEQLYRTLFQSGSDALFFSACKDKNETWLPLLEKAYAKLHGDYESIDGGLTGEAVEDLTGGVTTTLYCKDILDVNRFWREELMLVNEQYLFAVGIVEKKRPPPPPTPSDAGPGASPSNPEGEKVSHNGLVPGHAYSVLKAVEKNGKRFVLIRNPWGKTEWNGKWSDGSAEWTPEWMIALGHRFGNDGLFWMEYPDFLRQWTLIDRTRLFDSSYTVASQWIRLPAFWPAEWSSTVFTLTINQSTPATIVLSQLDSRYFRGLQGLYDFYLEIRVTDARTGTFIARSRGLMHMRRSTNVEIRQLEEGTYIVHVKVTRIRIPGRKEVVDAVVQGVQTRADKVLSISENYIMARAKAGCGSEGVFRALGLTGHANMDGAAVGRPAPQPQPEQEEQQEGGDGAQMQEGNPQLHAVSFGAGEGEEEHDPTADIGPNPDDEEEEAGQYAEEELAQPQDIGMPQNALPDEDSETPTVVVGLRVYALDPDLHIAAHVGGEIELHVGVDPEDAHGDEKQYNEELIGIGGNGGGHVGFAGARGQGVAKPFGGFHGKDFLGAKHAAGVEKRQAKPATWTKSIASASYVARRFK</sequence>
<dbReference type="PRINTS" id="PR00704">
    <property type="entry name" value="CALPAIN"/>
</dbReference>
<comment type="caution">
    <text evidence="9">The sequence shown here is derived from an EMBL/GenBank/DDBJ whole genome shotgun (WGS) entry which is preliminary data.</text>
</comment>
<comment type="similarity">
    <text evidence="1">Belongs to the peptidase C2 family.</text>
</comment>
<dbReference type="InterPro" id="IPR038765">
    <property type="entry name" value="Papain-like_cys_pep_sf"/>
</dbReference>
<keyword evidence="4 6" id="KW-0788">Thiol protease</keyword>
<feature type="compositionally biased region" description="Low complexity" evidence="7">
    <location>
        <begin position="278"/>
        <end position="289"/>
    </location>
</feature>
<evidence type="ECO:0000256" key="4">
    <source>
        <dbReference type="ARBA" id="ARBA00022807"/>
    </source>
</evidence>
<evidence type="ECO:0000256" key="3">
    <source>
        <dbReference type="ARBA" id="ARBA00022801"/>
    </source>
</evidence>
<feature type="region of interest" description="Disordered" evidence="7">
    <location>
        <begin position="541"/>
        <end position="572"/>
    </location>
</feature>
<dbReference type="Gene3D" id="3.90.70.10">
    <property type="entry name" value="Cysteine proteinases"/>
    <property type="match status" value="1"/>
</dbReference>
<evidence type="ECO:0000256" key="2">
    <source>
        <dbReference type="ARBA" id="ARBA00022670"/>
    </source>
</evidence>
<keyword evidence="10" id="KW-1185">Reference proteome</keyword>
<feature type="active site" evidence="5 6">
    <location>
        <position position="323"/>
    </location>
</feature>
<feature type="active site" evidence="5 6">
    <location>
        <position position="101"/>
    </location>
</feature>
<dbReference type="PROSITE" id="PS50203">
    <property type="entry name" value="CALPAIN_CAT"/>
    <property type="match status" value="1"/>
</dbReference>